<proteinExistence type="inferred from homology"/>
<keyword evidence="2" id="KW-0964">Secreted</keyword>
<evidence type="ECO:0000256" key="9">
    <source>
        <dbReference type="RuleBase" id="RU003355"/>
    </source>
</evidence>
<comment type="similarity">
    <text evidence="1 8 9">Belongs to the peptidase S8 family.</text>
</comment>
<evidence type="ECO:0000256" key="8">
    <source>
        <dbReference type="PROSITE-ProRule" id="PRU01240"/>
    </source>
</evidence>
<dbReference type="AlphaFoldDB" id="A0A0F8DIT6"/>
<feature type="domain" description="PA" evidence="12">
    <location>
        <begin position="351"/>
        <end position="425"/>
    </location>
</feature>
<keyword evidence="4 10" id="KW-0732">Signal</keyword>
<dbReference type="CDD" id="cd07489">
    <property type="entry name" value="Peptidases_S8_5"/>
    <property type="match status" value="1"/>
</dbReference>
<evidence type="ECO:0000259" key="12">
    <source>
        <dbReference type="Pfam" id="PF02225"/>
    </source>
</evidence>
<dbReference type="SUPFAM" id="SSF52743">
    <property type="entry name" value="Subtilisin-like"/>
    <property type="match status" value="1"/>
</dbReference>
<dbReference type="EC" id="3.4.21.-" evidence="13"/>
<evidence type="ECO:0000256" key="7">
    <source>
        <dbReference type="PIRSR" id="PIRSR615500-1"/>
    </source>
</evidence>
<evidence type="ECO:0000256" key="1">
    <source>
        <dbReference type="ARBA" id="ARBA00011073"/>
    </source>
</evidence>
<keyword evidence="3 8" id="KW-0645">Protease</keyword>
<dbReference type="Proteomes" id="UP000034841">
    <property type="component" value="Unassembled WGS sequence"/>
</dbReference>
<dbReference type="InterPro" id="IPR000209">
    <property type="entry name" value="Peptidase_S8/S53_dom"/>
</dbReference>
<keyword evidence="6 8" id="KW-0720">Serine protease</keyword>
<dbReference type="GO" id="GO:0004252">
    <property type="term" value="F:serine-type endopeptidase activity"/>
    <property type="evidence" value="ECO:0007669"/>
    <property type="project" value="UniProtKB-UniRule"/>
</dbReference>
<keyword evidence="5 8" id="KW-0378">Hydrolase</keyword>
<accession>A0A0F8DIT6</accession>
<feature type="chain" id="PRO_5002528473" evidence="10">
    <location>
        <begin position="20"/>
        <end position="888"/>
    </location>
</feature>
<dbReference type="InterPro" id="IPR036852">
    <property type="entry name" value="Peptidase_S8/S53_dom_sf"/>
</dbReference>
<dbReference type="Gene3D" id="3.40.50.200">
    <property type="entry name" value="Peptidase S8/S53 domain"/>
    <property type="match status" value="1"/>
</dbReference>
<dbReference type="Pfam" id="PF00082">
    <property type="entry name" value="Peptidase_S8"/>
    <property type="match status" value="1"/>
</dbReference>
<evidence type="ECO:0000256" key="3">
    <source>
        <dbReference type="ARBA" id="ARBA00022670"/>
    </source>
</evidence>
<reference evidence="13 14" key="1">
    <citation type="submission" date="2015-04" db="EMBL/GenBank/DDBJ databases">
        <title>Genome sequence of Ceratocystis platani, a major pathogen of plane trees.</title>
        <authorList>
            <person name="Belbahri L."/>
        </authorList>
    </citation>
    <scope>NUCLEOTIDE SEQUENCE [LARGE SCALE GENOMIC DNA]</scope>
    <source>
        <strain evidence="13 14">CFO</strain>
    </source>
</reference>
<evidence type="ECO:0000256" key="4">
    <source>
        <dbReference type="ARBA" id="ARBA00022729"/>
    </source>
</evidence>
<dbReference type="InterPro" id="IPR023827">
    <property type="entry name" value="Peptidase_S8_Asp-AS"/>
</dbReference>
<organism evidence="13 14">
    <name type="scientific">Ceratocystis fimbriata f. sp. platani</name>
    <dbReference type="NCBI Taxonomy" id="88771"/>
    <lineage>
        <taxon>Eukaryota</taxon>
        <taxon>Fungi</taxon>
        <taxon>Dikarya</taxon>
        <taxon>Ascomycota</taxon>
        <taxon>Pezizomycotina</taxon>
        <taxon>Sordariomycetes</taxon>
        <taxon>Hypocreomycetidae</taxon>
        <taxon>Microascales</taxon>
        <taxon>Ceratocystidaceae</taxon>
        <taxon>Ceratocystis</taxon>
    </lineage>
</organism>
<dbReference type="InterPro" id="IPR015500">
    <property type="entry name" value="Peptidase_S8_subtilisin-rel"/>
</dbReference>
<dbReference type="PRINTS" id="PR00723">
    <property type="entry name" value="SUBTILISIN"/>
</dbReference>
<keyword evidence="14" id="KW-1185">Reference proteome</keyword>
<feature type="active site" description="Charge relay system" evidence="7 8">
    <location>
        <position position="132"/>
    </location>
</feature>
<gene>
    <name evidence="13" type="primary">vpr</name>
    <name evidence="13" type="ORF">CFO_g1801</name>
</gene>
<evidence type="ECO:0000259" key="11">
    <source>
        <dbReference type="Pfam" id="PF00082"/>
    </source>
</evidence>
<dbReference type="InterPro" id="IPR022398">
    <property type="entry name" value="Peptidase_S8_His-AS"/>
</dbReference>
<dbReference type="PANTHER" id="PTHR43399">
    <property type="entry name" value="SUBTILISIN-RELATED"/>
    <property type="match status" value="1"/>
</dbReference>
<dbReference type="Pfam" id="PF02225">
    <property type="entry name" value="PA"/>
    <property type="match status" value="1"/>
</dbReference>
<evidence type="ECO:0000256" key="2">
    <source>
        <dbReference type="ARBA" id="ARBA00022525"/>
    </source>
</evidence>
<evidence type="ECO:0000313" key="14">
    <source>
        <dbReference type="Proteomes" id="UP000034841"/>
    </source>
</evidence>
<feature type="domain" description="Peptidase S8/S53" evidence="11">
    <location>
        <begin position="123"/>
        <end position="520"/>
    </location>
</feature>
<evidence type="ECO:0000313" key="13">
    <source>
        <dbReference type="EMBL" id="KKF95839.1"/>
    </source>
</evidence>
<protein>
    <submittedName>
        <fullName evidence="13">Minor extracellular protease vpr</fullName>
        <ecNumber evidence="13">3.4.21.-</ecNumber>
    </submittedName>
</protein>
<dbReference type="SUPFAM" id="SSF52025">
    <property type="entry name" value="PA domain"/>
    <property type="match status" value="1"/>
</dbReference>
<dbReference type="GO" id="GO:0006508">
    <property type="term" value="P:proteolysis"/>
    <property type="evidence" value="ECO:0007669"/>
    <property type="project" value="UniProtKB-KW"/>
</dbReference>
<dbReference type="PROSITE" id="PS51892">
    <property type="entry name" value="SUBTILASE"/>
    <property type="match status" value="1"/>
</dbReference>
<dbReference type="EMBL" id="LBBL01000076">
    <property type="protein sequence ID" value="KKF95839.1"/>
    <property type="molecule type" value="Genomic_DNA"/>
</dbReference>
<dbReference type="InterPro" id="IPR003137">
    <property type="entry name" value="PA_domain"/>
</dbReference>
<dbReference type="PROSITE" id="PS00138">
    <property type="entry name" value="SUBTILASE_SER"/>
    <property type="match status" value="1"/>
</dbReference>
<dbReference type="PROSITE" id="PS00137">
    <property type="entry name" value="SUBTILASE_HIS"/>
    <property type="match status" value="1"/>
</dbReference>
<dbReference type="InterPro" id="IPR046450">
    <property type="entry name" value="PA_dom_sf"/>
</dbReference>
<evidence type="ECO:0000256" key="6">
    <source>
        <dbReference type="ARBA" id="ARBA00022825"/>
    </source>
</evidence>
<dbReference type="PROSITE" id="PS00136">
    <property type="entry name" value="SUBTILASE_ASP"/>
    <property type="match status" value="1"/>
</dbReference>
<dbReference type="Gene3D" id="3.50.30.30">
    <property type="match status" value="1"/>
</dbReference>
<evidence type="ECO:0000256" key="5">
    <source>
        <dbReference type="ARBA" id="ARBA00022801"/>
    </source>
</evidence>
<dbReference type="OrthoDB" id="10256524at2759"/>
<name>A0A0F8DIT6_CERFI</name>
<feature type="active site" description="Charge relay system" evidence="7 8">
    <location>
        <position position="499"/>
    </location>
</feature>
<comment type="caution">
    <text evidence="13">The sequence shown here is derived from an EMBL/GenBank/DDBJ whole genome shotgun (WGS) entry which is preliminary data.</text>
</comment>
<dbReference type="InterPro" id="IPR034187">
    <property type="entry name" value="Peptidases_S8_5"/>
</dbReference>
<feature type="active site" description="Charge relay system" evidence="7 8">
    <location>
        <position position="182"/>
    </location>
</feature>
<dbReference type="CDD" id="cd02124">
    <property type="entry name" value="PA_PoS1_like"/>
    <property type="match status" value="1"/>
</dbReference>
<dbReference type="InterPro" id="IPR023828">
    <property type="entry name" value="Peptidase_S8_Ser-AS"/>
</dbReference>
<dbReference type="PANTHER" id="PTHR43399:SF4">
    <property type="entry name" value="CELL WALL-ASSOCIATED PROTEASE"/>
    <property type="match status" value="1"/>
</dbReference>
<dbReference type="InterPro" id="IPR051048">
    <property type="entry name" value="Peptidase_S8/S53_subtilisin"/>
</dbReference>
<feature type="signal peptide" evidence="10">
    <location>
        <begin position="1"/>
        <end position="19"/>
    </location>
</feature>
<evidence type="ECO:0000256" key="10">
    <source>
        <dbReference type="SAM" id="SignalP"/>
    </source>
</evidence>
<sequence>MHLQTLLLTLLVIPGISLAQVHNYIVEFSKTHQSSPLLARDTDLRILQTYDSDVFRGASIESSVLTRRDILALEGIENVWINRMVTLNTEEVVTKFADDAKSPEYSQHMITGVSKLHDQGIFGQGIKIAVIDTGIQYNHPALGGCYGEGCKIAGGYDLVGDGNWPDSGLKTPDDDPFEMQFHGTHVAGILAGESANWHGVAPNATLYSYKVFSSSKDTDEATLIEAFLRADADGVDIISCSVGSILGWSENAWADVADRLVKEKGIVIAIAASNDGAAGPFYGTSGASAENVLSVASVEGEISAQPAMTATFTSGNSTRKVKIGYVPSVVWFATSVVNWPIVPLNFNTSIEDEACAPYAKGSFNLTGKIPLVRRGGCPMKTKQLNLAALGAKKMLIYNNGGPMSALYTNNYTTQVGLIEESAGQSIIAAYSSGVKITADFSKGPKDVVGISRQYASLPSRFSSWGGLYDLKLKPDIAAPGGTIWSTLPTDSYGILSGTSMSTPYVAGVAALYASVFGSRSTRGSKAGIDITQRLRSTAGSVHWWDQISPSYAPPIQVGAGLVNAERLFESRTKVTAKMMALNDTANFVGTHNFFITNNDDVDVSYTFEIQAAAGIEMLDPWNKDLKTPMIKSFDKVSPVNIPLVAAIPGDMTLGPGQSANLSVDFRPPDVKDSAVLPVYGGKLLIKTSTKEVHGIPYMGLAADLRKEFDNFWMDGWPRATITKQAVDIWNYTAWNNDVWNASMPFLSLETRAKWGTRQLRFDVYKPGFKESDWEYPPVVGSKGYLGSATYWKRSKNVFFDTTTNSSDPNDTFDFPELNMPRNADYTGYKRTFFWFGKLTNGSQIEPGKYSLRIAALKPFGEPELAEDWAIYKTPEIRILGKYGLGPHT</sequence>